<evidence type="ECO:0008006" key="5">
    <source>
        <dbReference type="Google" id="ProtNLM"/>
    </source>
</evidence>
<dbReference type="OrthoDB" id="974877at2"/>
<dbReference type="KEGG" id="fli:Fleli_1331"/>
<evidence type="ECO:0000256" key="2">
    <source>
        <dbReference type="SAM" id="Phobius"/>
    </source>
</evidence>
<keyword evidence="4" id="KW-1185">Reference proteome</keyword>
<evidence type="ECO:0000313" key="3">
    <source>
        <dbReference type="EMBL" id="AFM03763.1"/>
    </source>
</evidence>
<protein>
    <recommendedName>
        <fullName evidence="5">Preprotein translocase subunit SecA</fullName>
    </recommendedName>
</protein>
<dbReference type="EMBL" id="CP003345">
    <property type="protein sequence ID" value="AFM03763.1"/>
    <property type="molecule type" value="Genomic_DNA"/>
</dbReference>
<organism evidence="3 4">
    <name type="scientific">Bernardetia litoralis (strain ATCC 23117 / DSM 6794 / NBRC 15988 / NCIMB 1366 / Fx l1 / Sio-4)</name>
    <name type="common">Flexibacter litoralis</name>
    <dbReference type="NCBI Taxonomy" id="880071"/>
    <lineage>
        <taxon>Bacteria</taxon>
        <taxon>Pseudomonadati</taxon>
        <taxon>Bacteroidota</taxon>
        <taxon>Cytophagia</taxon>
        <taxon>Cytophagales</taxon>
        <taxon>Bernardetiaceae</taxon>
        <taxon>Bernardetia</taxon>
    </lineage>
</organism>
<proteinExistence type="predicted"/>
<accession>I4AIH8</accession>
<keyword evidence="2" id="KW-0812">Transmembrane</keyword>
<evidence type="ECO:0000256" key="1">
    <source>
        <dbReference type="SAM" id="MobiDB-lite"/>
    </source>
</evidence>
<gene>
    <name evidence="3" type="ordered locus">Fleli_1331</name>
</gene>
<keyword evidence="2" id="KW-1133">Transmembrane helix</keyword>
<reference evidence="4" key="1">
    <citation type="submission" date="2012-06" db="EMBL/GenBank/DDBJ databases">
        <title>The complete genome of Flexibacter litoralis DSM 6794.</title>
        <authorList>
            <person name="Lucas S."/>
            <person name="Copeland A."/>
            <person name="Lapidus A."/>
            <person name="Glavina del Rio T."/>
            <person name="Dalin E."/>
            <person name="Tice H."/>
            <person name="Bruce D."/>
            <person name="Goodwin L."/>
            <person name="Pitluck S."/>
            <person name="Peters L."/>
            <person name="Ovchinnikova G."/>
            <person name="Lu M."/>
            <person name="Kyrpides N."/>
            <person name="Mavromatis K."/>
            <person name="Ivanova N."/>
            <person name="Brettin T."/>
            <person name="Detter J.C."/>
            <person name="Han C."/>
            <person name="Larimer F."/>
            <person name="Land M."/>
            <person name="Hauser L."/>
            <person name="Markowitz V."/>
            <person name="Cheng J.-F."/>
            <person name="Hugenholtz P."/>
            <person name="Woyke T."/>
            <person name="Wu D."/>
            <person name="Spring S."/>
            <person name="Lang E."/>
            <person name="Kopitz M."/>
            <person name="Brambilla E."/>
            <person name="Klenk H.-P."/>
            <person name="Eisen J.A."/>
        </authorList>
    </citation>
    <scope>NUCLEOTIDE SEQUENCE [LARGE SCALE GENOMIC DNA]</scope>
    <source>
        <strain evidence="4">ATCC 23117 / DSM 6794 / NBRC 15988 / NCIMB 1366 / Sio-4</strain>
    </source>
</reference>
<feature type="transmembrane region" description="Helical" evidence="2">
    <location>
        <begin position="60"/>
        <end position="85"/>
    </location>
</feature>
<dbReference type="Proteomes" id="UP000006054">
    <property type="component" value="Chromosome"/>
</dbReference>
<dbReference type="eggNOG" id="ENOG502ZATM">
    <property type="taxonomic scope" value="Bacteria"/>
</dbReference>
<evidence type="ECO:0000313" key="4">
    <source>
        <dbReference type="Proteomes" id="UP000006054"/>
    </source>
</evidence>
<feature type="transmembrane region" description="Helical" evidence="2">
    <location>
        <begin position="21"/>
        <end position="40"/>
    </location>
</feature>
<feature type="region of interest" description="Disordered" evidence="1">
    <location>
        <begin position="342"/>
        <end position="372"/>
    </location>
</feature>
<dbReference type="HOGENOM" id="CLU_067745_0_0_10"/>
<name>I4AIH8_BERLS</name>
<dbReference type="RefSeq" id="WP_014797220.1">
    <property type="nucleotide sequence ID" value="NC_018018.1"/>
</dbReference>
<keyword evidence="2" id="KW-0472">Membrane</keyword>
<dbReference type="PATRIC" id="fig|880071.3.peg.1306"/>
<feature type="compositionally biased region" description="Acidic residues" evidence="1">
    <location>
        <begin position="348"/>
        <end position="357"/>
    </location>
</feature>
<dbReference type="STRING" id="880071.Fleli_1331"/>
<dbReference type="SUPFAM" id="SSF81324">
    <property type="entry name" value="Voltage-gated potassium channels"/>
    <property type="match status" value="1"/>
</dbReference>
<dbReference type="AlphaFoldDB" id="I4AIH8"/>
<sequence>MINLSNLQKDKVSTAQVIADIGVLILVLINLTLIIFNFLFSAELVQNFLKTYLISFYDFYNVYIFKNFALIDLVFVGIFVTDIFVRWMIAIYLNTYHRWFFYPFVHWYDVLGCIPSFRSFRVLRLFAILYKLHLMEVINLSNTYIYKTLGKYFSIFVEEVSDRVVINVLNEVQGEVMKGSPIVEKIVEDVVRPRSNLLTTWLTKRVQVVAAKNYPTYKYELKRYVETLINEAVEKNAEIKTIGKVPIMGEFISQNLERAIADIVFNVVNQLVEDATTVEENRILKEVTEILVEALLIDSKSQEQFGMITKGMINEALELVKKQVAIKQWQLKELEEKEFGFSPPAQESIEEIEEEWEAEKTGIKPNKNPKRK</sequence>